<feature type="domain" description="G-protein coupled receptors family 1 profile" evidence="6">
    <location>
        <begin position="34"/>
        <end position="308"/>
    </location>
</feature>
<sequence length="373" mass="42439">MSDVDINTTFFETAIAEYGRILHPPLVLILCISGAMGHLLTITTLSAMLNPTNLFLISMSCSQLALCINFLYSTFFKWMSDQLCQPFFFSYYMATTMHFSVTISVLVHMSAVFHVVGLSLIRYFSLAQLSSVNSNVPWFTWRKSKIAIGAIYMIVVVLCIPLHFTSRVAMNSENEGCAERFPSLRNWTAYQLAYTDFVWLRNVNFWLFYLSSKIVPSIILCLMTFFILDQLKKIQILSARFSNVERDKQHQRTTNMILAIMVLFIFVELPQGVLAVLATISDITVIYDLGDITEVFTLLTSIIIFILLCSMNGRIRSAFRDVACIRAAISLFYRFFPPSSSVRASSVRDPLLDHNTIIITNCHIDKSENYAVL</sequence>
<evidence type="ECO:0000256" key="2">
    <source>
        <dbReference type="ARBA" id="ARBA00022692"/>
    </source>
</evidence>
<keyword evidence="8" id="KW-1185">Reference proteome</keyword>
<dbReference type="Gene3D" id="1.20.1070.10">
    <property type="entry name" value="Rhodopsin 7-helix transmembrane proteins"/>
    <property type="match status" value="1"/>
</dbReference>
<dbReference type="PRINTS" id="PR00237">
    <property type="entry name" value="GPCRRHODOPSN"/>
</dbReference>
<gene>
    <name evidence="7" type="ORF">CBOVIS_LOCUS6989</name>
</gene>
<keyword evidence="4 5" id="KW-0472">Membrane</keyword>
<dbReference type="Proteomes" id="UP000494206">
    <property type="component" value="Unassembled WGS sequence"/>
</dbReference>
<dbReference type="GO" id="GO:0005886">
    <property type="term" value="C:plasma membrane"/>
    <property type="evidence" value="ECO:0007669"/>
    <property type="project" value="TreeGrafter"/>
</dbReference>
<keyword evidence="3 5" id="KW-1133">Transmembrane helix</keyword>
<protein>
    <recommendedName>
        <fullName evidence="6">G-protein coupled receptors family 1 profile domain-containing protein</fullName>
    </recommendedName>
</protein>
<feature type="transmembrane region" description="Helical" evidence="5">
    <location>
        <begin position="99"/>
        <end position="125"/>
    </location>
</feature>
<feature type="transmembrane region" description="Helical" evidence="5">
    <location>
        <begin position="26"/>
        <end position="47"/>
    </location>
</feature>
<dbReference type="EMBL" id="CADEPM010000004">
    <property type="protein sequence ID" value="CAB3404698.1"/>
    <property type="molecule type" value="Genomic_DNA"/>
</dbReference>
<dbReference type="PANTHER" id="PTHR46273:SF11">
    <property type="entry name" value="G-PROTEIN COUPLED RECEPTORS FAMILY 1 PROFILE DOMAIN-CONTAINING PROTEIN"/>
    <property type="match status" value="1"/>
</dbReference>
<evidence type="ECO:0000256" key="3">
    <source>
        <dbReference type="ARBA" id="ARBA00022989"/>
    </source>
</evidence>
<dbReference type="OrthoDB" id="5864054at2759"/>
<proteinExistence type="predicted"/>
<dbReference type="GO" id="GO:0008528">
    <property type="term" value="F:G protein-coupled peptide receptor activity"/>
    <property type="evidence" value="ECO:0007669"/>
    <property type="project" value="InterPro"/>
</dbReference>
<dbReference type="InterPro" id="IPR000276">
    <property type="entry name" value="GPCR_Rhodpsn"/>
</dbReference>
<reference evidence="7 8" key="1">
    <citation type="submission" date="2020-04" db="EMBL/GenBank/DDBJ databases">
        <authorList>
            <person name="Laetsch R D."/>
            <person name="Stevens L."/>
            <person name="Kumar S."/>
            <person name="Blaxter L. M."/>
        </authorList>
    </citation>
    <scope>NUCLEOTIDE SEQUENCE [LARGE SCALE GENOMIC DNA]</scope>
</reference>
<dbReference type="Pfam" id="PF10324">
    <property type="entry name" value="7TM_GPCR_Srw"/>
    <property type="match status" value="1"/>
</dbReference>
<evidence type="ECO:0000256" key="5">
    <source>
        <dbReference type="SAM" id="Phobius"/>
    </source>
</evidence>
<evidence type="ECO:0000256" key="4">
    <source>
        <dbReference type="ARBA" id="ARBA00023136"/>
    </source>
</evidence>
<dbReference type="SUPFAM" id="SSF81321">
    <property type="entry name" value="Family A G protein-coupled receptor-like"/>
    <property type="match status" value="1"/>
</dbReference>
<feature type="transmembrane region" description="Helical" evidence="5">
    <location>
        <begin position="256"/>
        <end position="280"/>
    </location>
</feature>
<feature type="transmembrane region" description="Helical" evidence="5">
    <location>
        <begin position="146"/>
        <end position="164"/>
    </location>
</feature>
<accession>A0A8S1ELJ4</accession>
<dbReference type="InterPro" id="IPR017452">
    <property type="entry name" value="GPCR_Rhodpsn_7TM"/>
</dbReference>
<evidence type="ECO:0000313" key="8">
    <source>
        <dbReference type="Proteomes" id="UP000494206"/>
    </source>
</evidence>
<dbReference type="PROSITE" id="PS50262">
    <property type="entry name" value="G_PROTEIN_RECEP_F1_2"/>
    <property type="match status" value="1"/>
</dbReference>
<evidence type="ECO:0000259" key="6">
    <source>
        <dbReference type="PROSITE" id="PS50262"/>
    </source>
</evidence>
<comment type="caution">
    <text evidence="7">The sequence shown here is derived from an EMBL/GenBank/DDBJ whole genome shotgun (WGS) entry which is preliminary data.</text>
</comment>
<dbReference type="AlphaFoldDB" id="A0A8S1ELJ4"/>
<name>A0A8S1ELJ4_9PELO</name>
<feature type="transmembrane region" description="Helical" evidence="5">
    <location>
        <begin position="206"/>
        <end position="228"/>
    </location>
</feature>
<dbReference type="InterPro" id="IPR053219">
    <property type="entry name" value="GPCR_Dmsr-1"/>
</dbReference>
<feature type="transmembrane region" description="Helical" evidence="5">
    <location>
        <begin position="292"/>
        <end position="310"/>
    </location>
</feature>
<dbReference type="InterPro" id="IPR019427">
    <property type="entry name" value="7TM_GPCR_serpentine_rcpt_Srw"/>
</dbReference>
<keyword evidence="2 5" id="KW-0812">Transmembrane</keyword>
<comment type="subcellular location">
    <subcellularLocation>
        <location evidence="1">Membrane</location>
    </subcellularLocation>
</comment>
<organism evidence="7 8">
    <name type="scientific">Caenorhabditis bovis</name>
    <dbReference type="NCBI Taxonomy" id="2654633"/>
    <lineage>
        <taxon>Eukaryota</taxon>
        <taxon>Metazoa</taxon>
        <taxon>Ecdysozoa</taxon>
        <taxon>Nematoda</taxon>
        <taxon>Chromadorea</taxon>
        <taxon>Rhabditida</taxon>
        <taxon>Rhabditina</taxon>
        <taxon>Rhabditomorpha</taxon>
        <taxon>Rhabditoidea</taxon>
        <taxon>Rhabditidae</taxon>
        <taxon>Peloderinae</taxon>
        <taxon>Caenorhabditis</taxon>
    </lineage>
</organism>
<feature type="transmembrane region" description="Helical" evidence="5">
    <location>
        <begin position="54"/>
        <end position="79"/>
    </location>
</feature>
<dbReference type="PANTHER" id="PTHR46273">
    <property type="entry name" value="MYOSUPPRESSIN RECEPTOR 1, ISOFORM B-RELATED"/>
    <property type="match status" value="1"/>
</dbReference>
<evidence type="ECO:0000256" key="1">
    <source>
        <dbReference type="ARBA" id="ARBA00004370"/>
    </source>
</evidence>
<evidence type="ECO:0000313" key="7">
    <source>
        <dbReference type="EMBL" id="CAB3404698.1"/>
    </source>
</evidence>